<protein>
    <submittedName>
        <fullName evidence="2">Uncharacterized protein</fullName>
    </submittedName>
</protein>
<accession>A0A7C3KHX7</accession>
<organism evidence="2">
    <name type="scientific">Oscillatoriales cyanobacterium SpSt-418</name>
    <dbReference type="NCBI Taxonomy" id="2282169"/>
    <lineage>
        <taxon>Bacteria</taxon>
        <taxon>Bacillati</taxon>
        <taxon>Cyanobacteriota</taxon>
        <taxon>Cyanophyceae</taxon>
        <taxon>Oscillatoriophycideae</taxon>
        <taxon>Oscillatoriales</taxon>
    </lineage>
</organism>
<proteinExistence type="predicted"/>
<comment type="caution">
    <text evidence="2">The sequence shown here is derived from an EMBL/GenBank/DDBJ whole genome shotgun (WGS) entry which is preliminary data.</text>
</comment>
<dbReference type="EMBL" id="DSRU01000419">
    <property type="protein sequence ID" value="HFN01565.1"/>
    <property type="molecule type" value="Genomic_DNA"/>
</dbReference>
<sequence>MNQSCPDLAESKPIPDYPVRLGEVILIVLGAIALVGAGCVGLYLRVINYAYNPGRAEAVAKAIVDYNIPGGAEGIFGINIGSAKLALVRSLGSPPNVILFVAKNPITRDTEGVPGNLFTSDDMDQQFTVQSRRTETKTFCGATIPITVEEGEQTFPNLDLRRPAVRYTASLIEEDVERTTVIVANGDRRYELIESSFSSLRCR</sequence>
<dbReference type="AlphaFoldDB" id="A0A7C3KHX7"/>
<keyword evidence="1" id="KW-0472">Membrane</keyword>
<feature type="transmembrane region" description="Helical" evidence="1">
    <location>
        <begin position="24"/>
        <end position="44"/>
    </location>
</feature>
<evidence type="ECO:0000256" key="1">
    <source>
        <dbReference type="SAM" id="Phobius"/>
    </source>
</evidence>
<keyword evidence="1" id="KW-0812">Transmembrane</keyword>
<evidence type="ECO:0000313" key="2">
    <source>
        <dbReference type="EMBL" id="HFN01565.1"/>
    </source>
</evidence>
<name>A0A7C3KHX7_9CYAN</name>
<gene>
    <name evidence="2" type="ORF">ENR64_28235</name>
</gene>
<keyword evidence="1" id="KW-1133">Transmembrane helix</keyword>
<reference evidence="2" key="1">
    <citation type="journal article" date="2020" name="mSystems">
        <title>Genome- and Community-Level Interaction Insights into Carbon Utilization and Element Cycling Functions of Hydrothermarchaeota in Hydrothermal Sediment.</title>
        <authorList>
            <person name="Zhou Z."/>
            <person name="Liu Y."/>
            <person name="Xu W."/>
            <person name="Pan J."/>
            <person name="Luo Z.H."/>
            <person name="Li M."/>
        </authorList>
    </citation>
    <scope>NUCLEOTIDE SEQUENCE [LARGE SCALE GENOMIC DNA]</scope>
    <source>
        <strain evidence="2">SpSt-418</strain>
    </source>
</reference>